<evidence type="ECO:0000313" key="3">
    <source>
        <dbReference type="Proteomes" id="UP000092565"/>
    </source>
</evidence>
<dbReference type="OrthoDB" id="7187254at2"/>
<protein>
    <submittedName>
        <fullName evidence="2">Anti-sigma factor</fullName>
    </submittedName>
</protein>
<reference evidence="2 4" key="2">
    <citation type="submission" date="2023-02" db="EMBL/GenBank/DDBJ databases">
        <title>Population genomics of bacteria associated with diatom.</title>
        <authorList>
            <person name="Xie J."/>
            <person name="Wang H."/>
        </authorList>
    </citation>
    <scope>NUCLEOTIDE SEQUENCE [LARGE SCALE GENOMIC DNA]</scope>
    <source>
        <strain evidence="2 4">PT47_8</strain>
    </source>
</reference>
<name>A0A1B0ZUV4_9RHOB</name>
<keyword evidence="3" id="KW-1185">Reference proteome</keyword>
<dbReference type="EMBL" id="JARCJK010000002">
    <property type="protein sequence ID" value="MDE4165372.1"/>
    <property type="molecule type" value="Genomic_DNA"/>
</dbReference>
<evidence type="ECO:0000313" key="4">
    <source>
        <dbReference type="Proteomes" id="UP001218364"/>
    </source>
</evidence>
<gene>
    <name evidence="1" type="ORF">JL2886_03024</name>
    <name evidence="2" type="ORF">PXK24_06680</name>
</gene>
<dbReference type="PATRIC" id="fig|60890.4.peg.2948"/>
<organism evidence="1 3">
    <name type="scientific">Phaeobacter gallaeciensis</name>
    <dbReference type="NCBI Taxonomy" id="60890"/>
    <lineage>
        <taxon>Bacteria</taxon>
        <taxon>Pseudomonadati</taxon>
        <taxon>Pseudomonadota</taxon>
        <taxon>Alphaproteobacteria</taxon>
        <taxon>Rhodobacterales</taxon>
        <taxon>Roseobacteraceae</taxon>
        <taxon>Phaeobacter</taxon>
    </lineage>
</organism>
<dbReference type="Proteomes" id="UP001218364">
    <property type="component" value="Unassembled WGS sequence"/>
</dbReference>
<sequence length="259" mass="27794">MTTHPDTPLSDDELLAYHHGELDEAARAALTERIAADPTAQTRLADWAQQDEELRMLFPEPEEPTPEALTDILRRPAPATAPRSPFRAPARVAAMVGLLTLGGLGGWIGRGALAPMTSGNDLAQAALKAHDTYVVEVVHPVEVPASQRDHLESWISKRVGAPLVPPDLAASGFALMGGRVLPSEDGTAGLFMYENDAGTRITLYIAPQHSGGDSAFRYAGEGATQGLYWQDGPLGYAVVGQMPRDHLRTLAEKAYDQLL</sequence>
<dbReference type="RefSeq" id="WP_065272659.1">
    <property type="nucleotide sequence ID" value="NZ_CP015124.1"/>
</dbReference>
<reference evidence="1 3" key="1">
    <citation type="submission" date="2016-04" db="EMBL/GenBank/DDBJ databases">
        <authorList>
            <person name="Evans L.H."/>
            <person name="Alamgir A."/>
            <person name="Owens N."/>
            <person name="Weber N.D."/>
            <person name="Virtaneva K."/>
            <person name="Barbian K."/>
            <person name="Babar A."/>
            <person name="Rosenke K."/>
        </authorList>
    </citation>
    <scope>NUCLEOTIDE SEQUENCE [LARGE SCALE GENOMIC DNA]</scope>
    <source>
        <strain evidence="1 3">JL2886</strain>
    </source>
</reference>
<dbReference type="Proteomes" id="UP000092565">
    <property type="component" value="Chromosome"/>
</dbReference>
<evidence type="ECO:0000313" key="1">
    <source>
        <dbReference type="EMBL" id="ANP37910.1"/>
    </source>
</evidence>
<proteinExistence type="predicted"/>
<evidence type="ECO:0000313" key="2">
    <source>
        <dbReference type="EMBL" id="MDE4165372.1"/>
    </source>
</evidence>
<dbReference type="EMBL" id="CP015124">
    <property type="protein sequence ID" value="ANP37910.1"/>
    <property type="molecule type" value="Genomic_DNA"/>
</dbReference>
<dbReference type="AlphaFoldDB" id="A0A1B0ZUV4"/>
<accession>A0A1B0ZUV4</accession>